<dbReference type="Gene3D" id="1.10.10.60">
    <property type="entry name" value="Homeodomain-like"/>
    <property type="match status" value="1"/>
</dbReference>
<dbReference type="SUPFAM" id="SSF46689">
    <property type="entry name" value="Homeodomain-like"/>
    <property type="match status" value="1"/>
</dbReference>
<protein>
    <submittedName>
        <fullName evidence="6">Transcriptional regulator, TetR family</fullName>
    </submittedName>
</protein>
<dbReference type="SUPFAM" id="SSF48498">
    <property type="entry name" value="Tetracyclin repressor-like, C-terminal domain"/>
    <property type="match status" value="1"/>
</dbReference>
<dbReference type="GO" id="GO:0003700">
    <property type="term" value="F:DNA-binding transcription factor activity"/>
    <property type="evidence" value="ECO:0007669"/>
    <property type="project" value="TreeGrafter"/>
</dbReference>
<dbReference type="InterPro" id="IPR036271">
    <property type="entry name" value="Tet_transcr_reg_TetR-rel_C_sf"/>
</dbReference>
<dbReference type="PRINTS" id="PR00455">
    <property type="entry name" value="HTHTETR"/>
</dbReference>
<sequence>MTKKEMLIEAAKEVFGEYGYADTTFKKISERAGVAFGLLTHHFGTKENLFLLTGLEVLTDLSSRVNKAMADGDTGLASILNFCREYLAFSMDTKSHFMVLVRCSPYSDLKTRESKESIQSGFRALLHDLEASLWRGIEDGTVREVPVTETAAALLGILVGTVRTQLLTGYAPPNLYPEVLTFIERSLKRTRDCQGPDLCAHAIY</sequence>
<dbReference type="EMBL" id="CP003221">
    <property type="protein sequence ID" value="EGJ51016.1"/>
    <property type="molecule type" value="Genomic_DNA"/>
</dbReference>
<feature type="domain" description="HTH tetR-type" evidence="5">
    <location>
        <begin position="1"/>
        <end position="61"/>
    </location>
</feature>
<keyword evidence="7" id="KW-1185">Reference proteome</keyword>
<evidence type="ECO:0000259" key="5">
    <source>
        <dbReference type="PROSITE" id="PS50977"/>
    </source>
</evidence>
<evidence type="ECO:0000313" key="6">
    <source>
        <dbReference type="EMBL" id="EGJ51016.1"/>
    </source>
</evidence>
<evidence type="ECO:0000256" key="2">
    <source>
        <dbReference type="ARBA" id="ARBA00023125"/>
    </source>
</evidence>
<evidence type="ECO:0000256" key="3">
    <source>
        <dbReference type="ARBA" id="ARBA00023163"/>
    </source>
</evidence>
<dbReference type="Pfam" id="PF00440">
    <property type="entry name" value="TetR_N"/>
    <property type="match status" value="1"/>
</dbReference>
<dbReference type="InterPro" id="IPR009057">
    <property type="entry name" value="Homeodomain-like_sf"/>
</dbReference>
<evidence type="ECO:0000256" key="4">
    <source>
        <dbReference type="PROSITE-ProRule" id="PRU00335"/>
    </source>
</evidence>
<dbReference type="PANTHER" id="PTHR30055">
    <property type="entry name" value="HTH-TYPE TRANSCRIPTIONAL REGULATOR RUTR"/>
    <property type="match status" value="1"/>
</dbReference>
<feature type="DNA-binding region" description="H-T-H motif" evidence="4">
    <location>
        <begin position="24"/>
        <end position="43"/>
    </location>
</feature>
<dbReference type="PROSITE" id="PS50977">
    <property type="entry name" value="HTH_TETR_2"/>
    <property type="match status" value="1"/>
</dbReference>
<keyword evidence="3" id="KW-0804">Transcription</keyword>
<dbReference type="HOGENOM" id="CLU_069356_12_2_7"/>
<reference evidence="6 7" key="1">
    <citation type="journal article" date="2011" name="J. Bacteriol.">
        <title>Genome sequence of the mercury-methylating and pleomorphic Desulfovibrio africanus Strain Walvis Bay.</title>
        <authorList>
            <person name="Brown S.D."/>
            <person name="Wall J.D."/>
            <person name="Kucken A.M."/>
            <person name="Gilmour C.C."/>
            <person name="Podar M."/>
            <person name="Brandt C.C."/>
            <person name="Teshima H."/>
            <person name="Detter J.C."/>
            <person name="Han C.S."/>
            <person name="Land M.L."/>
            <person name="Lucas S."/>
            <person name="Han J."/>
            <person name="Pennacchio L."/>
            <person name="Nolan M."/>
            <person name="Pitluck S."/>
            <person name="Woyke T."/>
            <person name="Goodwin L."/>
            <person name="Palumbo A.V."/>
            <person name="Elias D.A."/>
        </authorList>
    </citation>
    <scope>NUCLEOTIDE SEQUENCE [LARGE SCALE GENOMIC DNA]</scope>
    <source>
        <strain evidence="6 7">Walvis Bay</strain>
    </source>
</reference>
<dbReference type="InterPro" id="IPR001647">
    <property type="entry name" value="HTH_TetR"/>
</dbReference>
<accession>F3Z0T8</accession>
<dbReference type="Gene3D" id="1.10.357.10">
    <property type="entry name" value="Tetracycline Repressor, domain 2"/>
    <property type="match status" value="1"/>
</dbReference>
<evidence type="ECO:0000313" key="7">
    <source>
        <dbReference type="Proteomes" id="UP000007844"/>
    </source>
</evidence>
<proteinExistence type="predicted"/>
<dbReference type="STRING" id="690850.Desaf_2700"/>
<keyword evidence="1" id="KW-0805">Transcription regulation</keyword>
<dbReference type="PANTHER" id="PTHR30055:SF234">
    <property type="entry name" value="HTH-TYPE TRANSCRIPTIONAL REGULATOR BETI"/>
    <property type="match status" value="1"/>
</dbReference>
<dbReference type="GO" id="GO:0000976">
    <property type="term" value="F:transcription cis-regulatory region binding"/>
    <property type="evidence" value="ECO:0007669"/>
    <property type="project" value="TreeGrafter"/>
</dbReference>
<dbReference type="InterPro" id="IPR050109">
    <property type="entry name" value="HTH-type_TetR-like_transc_reg"/>
</dbReference>
<organism evidence="6 7">
    <name type="scientific">Desulfocurvibacter africanus subsp. africanus str. Walvis Bay</name>
    <dbReference type="NCBI Taxonomy" id="690850"/>
    <lineage>
        <taxon>Bacteria</taxon>
        <taxon>Pseudomonadati</taxon>
        <taxon>Thermodesulfobacteriota</taxon>
        <taxon>Desulfovibrionia</taxon>
        <taxon>Desulfovibrionales</taxon>
        <taxon>Desulfovibrionaceae</taxon>
        <taxon>Desulfocurvibacter</taxon>
    </lineage>
</organism>
<dbReference type="AlphaFoldDB" id="F3Z0T8"/>
<keyword evidence="2 4" id="KW-0238">DNA-binding</keyword>
<gene>
    <name evidence="6" type="ORF">Desaf_2700</name>
</gene>
<dbReference type="KEGG" id="daf:Desaf_2700"/>
<dbReference type="RefSeq" id="WP_014260700.1">
    <property type="nucleotide sequence ID" value="NC_016629.1"/>
</dbReference>
<dbReference type="Proteomes" id="UP000007844">
    <property type="component" value="Chromosome"/>
</dbReference>
<dbReference type="eggNOG" id="COG1309">
    <property type="taxonomic scope" value="Bacteria"/>
</dbReference>
<evidence type="ECO:0000256" key="1">
    <source>
        <dbReference type="ARBA" id="ARBA00023015"/>
    </source>
</evidence>
<name>F3Z0T8_DESAF</name>